<protein>
    <submittedName>
        <fullName evidence="1">Uncharacterized protein</fullName>
    </submittedName>
</protein>
<evidence type="ECO:0000313" key="2">
    <source>
        <dbReference type="Proteomes" id="UP001330749"/>
    </source>
</evidence>
<dbReference type="RefSeq" id="WP_327967441.1">
    <property type="nucleotide sequence ID" value="NZ_JARMQG010000092.1"/>
</dbReference>
<comment type="caution">
    <text evidence="1">The sequence shown here is derived from an EMBL/GenBank/DDBJ whole genome shotgun (WGS) entry which is preliminary data.</text>
</comment>
<gene>
    <name evidence="1" type="ORF">P4447_08570</name>
</gene>
<keyword evidence="2" id="KW-1185">Reference proteome</keyword>
<accession>A0ABU6N8G4</accession>
<evidence type="ECO:0000313" key="1">
    <source>
        <dbReference type="EMBL" id="MED3562509.1"/>
    </source>
</evidence>
<dbReference type="EMBL" id="JARMQG010000092">
    <property type="protein sequence ID" value="MED3562509.1"/>
    <property type="molecule type" value="Genomic_DNA"/>
</dbReference>
<proteinExistence type="predicted"/>
<organism evidence="1 2">
    <name type="scientific">Bacillus xiapuensis</name>
    <dbReference type="NCBI Taxonomy" id="2014075"/>
    <lineage>
        <taxon>Bacteria</taxon>
        <taxon>Bacillati</taxon>
        <taxon>Bacillota</taxon>
        <taxon>Bacilli</taxon>
        <taxon>Bacillales</taxon>
        <taxon>Bacillaceae</taxon>
        <taxon>Bacillus</taxon>
    </lineage>
</organism>
<sequence length="90" mass="10369">MTDIYPNANVPEELKAIQVYWKDEADFYGDKGCCVLGAGFEFNYKGKKYFMPPTSMWQGSLSWEHCKDEIREMLITAGATDITYEYGNMD</sequence>
<name>A0ABU6N8G4_9BACI</name>
<reference evidence="1 2" key="1">
    <citation type="submission" date="2023-03" db="EMBL/GenBank/DDBJ databases">
        <title>Bacillus Genome Sequencing.</title>
        <authorList>
            <person name="Dunlap C."/>
        </authorList>
    </citation>
    <scope>NUCLEOTIDE SEQUENCE [LARGE SCALE GENOMIC DNA]</scope>
    <source>
        <strain evidence="1 2">B-14544</strain>
    </source>
</reference>
<dbReference type="Proteomes" id="UP001330749">
    <property type="component" value="Unassembled WGS sequence"/>
</dbReference>